<comment type="caution">
    <text evidence="2">The sequence shown here is derived from an EMBL/GenBank/DDBJ whole genome shotgun (WGS) entry which is preliminary data.</text>
</comment>
<feature type="region of interest" description="Disordered" evidence="1">
    <location>
        <begin position="1"/>
        <end position="47"/>
    </location>
</feature>
<dbReference type="Proteomes" id="UP000765509">
    <property type="component" value="Unassembled WGS sequence"/>
</dbReference>
<reference evidence="2" key="1">
    <citation type="submission" date="2021-03" db="EMBL/GenBank/DDBJ databases">
        <title>Draft genome sequence of rust myrtle Austropuccinia psidii MF-1, a brazilian biotype.</title>
        <authorList>
            <person name="Quecine M.C."/>
            <person name="Pachon D.M.R."/>
            <person name="Bonatelli M.L."/>
            <person name="Correr F.H."/>
            <person name="Franceschini L.M."/>
            <person name="Leite T.F."/>
            <person name="Margarido G.R.A."/>
            <person name="Almeida C.A."/>
            <person name="Ferrarezi J.A."/>
            <person name="Labate C.A."/>
        </authorList>
    </citation>
    <scope>NUCLEOTIDE SEQUENCE</scope>
    <source>
        <strain evidence="2">MF-1</strain>
    </source>
</reference>
<protein>
    <submittedName>
        <fullName evidence="2">Uncharacterized protein</fullName>
    </submittedName>
</protein>
<feature type="compositionally biased region" description="Basic residues" evidence="1">
    <location>
        <begin position="32"/>
        <end position="42"/>
    </location>
</feature>
<gene>
    <name evidence="2" type="ORF">O181_042594</name>
</gene>
<evidence type="ECO:0000313" key="2">
    <source>
        <dbReference type="EMBL" id="MBW0502879.1"/>
    </source>
</evidence>
<evidence type="ECO:0000256" key="1">
    <source>
        <dbReference type="SAM" id="MobiDB-lite"/>
    </source>
</evidence>
<sequence length="93" mass="10592">MTPALEKEVPVASTSYKPAPEMPKGPKEKQKGPKKHQGKGKAKAYWNRPYPQGYKLPKLEPLVVESVFNMARTLMELTAKAQERINRTFTHKE</sequence>
<proteinExistence type="predicted"/>
<keyword evidence="3" id="KW-1185">Reference proteome</keyword>
<evidence type="ECO:0000313" key="3">
    <source>
        <dbReference type="Proteomes" id="UP000765509"/>
    </source>
</evidence>
<dbReference type="AlphaFoldDB" id="A0A9Q3DGE4"/>
<name>A0A9Q3DGE4_9BASI</name>
<dbReference type="EMBL" id="AVOT02017057">
    <property type="protein sequence ID" value="MBW0502879.1"/>
    <property type="molecule type" value="Genomic_DNA"/>
</dbReference>
<accession>A0A9Q3DGE4</accession>
<organism evidence="2 3">
    <name type="scientific">Austropuccinia psidii MF-1</name>
    <dbReference type="NCBI Taxonomy" id="1389203"/>
    <lineage>
        <taxon>Eukaryota</taxon>
        <taxon>Fungi</taxon>
        <taxon>Dikarya</taxon>
        <taxon>Basidiomycota</taxon>
        <taxon>Pucciniomycotina</taxon>
        <taxon>Pucciniomycetes</taxon>
        <taxon>Pucciniales</taxon>
        <taxon>Sphaerophragmiaceae</taxon>
        <taxon>Austropuccinia</taxon>
    </lineage>
</organism>